<proteinExistence type="inferred from homology"/>
<feature type="binding site" evidence="9">
    <location>
        <begin position="124"/>
        <end position="130"/>
    </location>
    <ligand>
        <name>ATP</name>
        <dbReference type="ChEBI" id="CHEBI:30616"/>
    </ligand>
</feature>
<name>A0A1H6R2A6_9GAMM</name>
<evidence type="ECO:0000256" key="2">
    <source>
        <dbReference type="ARBA" id="ARBA00022679"/>
    </source>
</evidence>
<dbReference type="InterPro" id="IPR014729">
    <property type="entry name" value="Rossmann-like_a/b/a_fold"/>
</dbReference>
<feature type="binding site" evidence="9">
    <location>
        <position position="42"/>
    </location>
    <ligand>
        <name>substrate</name>
    </ligand>
</feature>
<dbReference type="RefSeq" id="WP_093308693.1">
    <property type="nucleotide sequence ID" value="NZ_FNYH01000003.1"/>
</dbReference>
<dbReference type="PANTHER" id="PTHR21342:SF1">
    <property type="entry name" value="PHOSPHOPANTETHEINE ADENYLYLTRANSFERASE"/>
    <property type="match status" value="1"/>
</dbReference>
<dbReference type="UniPathway" id="UPA00241">
    <property type="reaction ID" value="UER00355"/>
</dbReference>
<evidence type="ECO:0000256" key="8">
    <source>
        <dbReference type="ARBA" id="ARBA00029346"/>
    </source>
</evidence>
<gene>
    <name evidence="9" type="primary">coaD</name>
    <name evidence="11" type="ORF">SAMN05421831_10332</name>
</gene>
<feature type="binding site" evidence="9">
    <location>
        <position position="88"/>
    </location>
    <ligand>
        <name>substrate</name>
    </ligand>
</feature>
<keyword evidence="12" id="KW-1185">Reference proteome</keyword>
<evidence type="ECO:0000256" key="6">
    <source>
        <dbReference type="ARBA" id="ARBA00022842"/>
    </source>
</evidence>
<evidence type="ECO:0000313" key="11">
    <source>
        <dbReference type="EMBL" id="SEI49979.1"/>
    </source>
</evidence>
<keyword evidence="6 9" id="KW-0460">Magnesium</keyword>
<evidence type="ECO:0000256" key="4">
    <source>
        <dbReference type="ARBA" id="ARBA00022741"/>
    </source>
</evidence>
<dbReference type="CDD" id="cd02163">
    <property type="entry name" value="PPAT"/>
    <property type="match status" value="1"/>
</dbReference>
<dbReference type="STRING" id="64971.SAMN05421831_10332"/>
<accession>A0A1H6R2A6</accession>
<dbReference type="Proteomes" id="UP000242999">
    <property type="component" value="Unassembled WGS sequence"/>
</dbReference>
<dbReference type="EMBL" id="FNYH01000003">
    <property type="protein sequence ID" value="SEI49979.1"/>
    <property type="molecule type" value="Genomic_DNA"/>
</dbReference>
<evidence type="ECO:0000256" key="7">
    <source>
        <dbReference type="ARBA" id="ARBA00022993"/>
    </source>
</evidence>
<reference evidence="12" key="1">
    <citation type="submission" date="2016-10" db="EMBL/GenBank/DDBJ databases">
        <authorList>
            <person name="Varghese N."/>
            <person name="Submissions S."/>
        </authorList>
    </citation>
    <scope>NUCLEOTIDE SEQUENCE [LARGE SCALE GENOMIC DNA]</scope>
    <source>
        <strain evidence="12">DSM 7165</strain>
    </source>
</reference>
<dbReference type="PANTHER" id="PTHR21342">
    <property type="entry name" value="PHOSPHOPANTETHEINE ADENYLYLTRANSFERASE"/>
    <property type="match status" value="1"/>
</dbReference>
<comment type="function">
    <text evidence="9">Reversibly transfers an adenylyl group from ATP to 4'-phosphopantetheine, yielding dephospho-CoA (dPCoA) and pyrophosphate.</text>
</comment>
<dbReference type="GO" id="GO:0015937">
    <property type="term" value="P:coenzyme A biosynthetic process"/>
    <property type="evidence" value="ECO:0007669"/>
    <property type="project" value="UniProtKB-UniRule"/>
</dbReference>
<evidence type="ECO:0000313" key="12">
    <source>
        <dbReference type="Proteomes" id="UP000242999"/>
    </source>
</evidence>
<feature type="binding site" evidence="9">
    <location>
        <begin position="89"/>
        <end position="91"/>
    </location>
    <ligand>
        <name>ATP</name>
        <dbReference type="ChEBI" id="CHEBI:30616"/>
    </ligand>
</feature>
<dbReference type="HAMAP" id="MF_00151">
    <property type="entry name" value="PPAT_bact"/>
    <property type="match status" value="1"/>
</dbReference>
<dbReference type="Gene3D" id="3.40.50.620">
    <property type="entry name" value="HUPs"/>
    <property type="match status" value="1"/>
</dbReference>
<dbReference type="GO" id="GO:0005737">
    <property type="term" value="C:cytoplasm"/>
    <property type="evidence" value="ECO:0007669"/>
    <property type="project" value="UniProtKB-SubCell"/>
</dbReference>
<keyword evidence="2 9" id="KW-0808">Transferase</keyword>
<protein>
    <recommendedName>
        <fullName evidence="9">Phosphopantetheine adenylyltransferase</fullName>
        <ecNumber evidence="9">2.7.7.3</ecNumber>
    </recommendedName>
    <alternativeName>
        <fullName evidence="9">Dephospho-CoA pyrophosphorylase</fullName>
    </alternativeName>
    <alternativeName>
        <fullName evidence="9">Pantetheine-phosphate adenylyltransferase</fullName>
        <shortName evidence="9">PPAT</shortName>
    </alternativeName>
</protein>
<sequence>MSPIAVYAGSFDPITYGHLDIAQRAARMFSKVLIVVAHNTSKQPRFDLATRIQLCQQACAHIHNIQVIGCEGLLMDLMREQGAQVLVRGVRNVADFEYEAQIAQVNAMLLPEADTLFLTPKAEHAFISSSIVREVARFGGNLQPLVPACVIQAFAQAD</sequence>
<feature type="binding site" evidence="9">
    <location>
        <position position="18"/>
    </location>
    <ligand>
        <name>ATP</name>
        <dbReference type="ChEBI" id="CHEBI:30616"/>
    </ligand>
</feature>
<evidence type="ECO:0000259" key="10">
    <source>
        <dbReference type="Pfam" id="PF01467"/>
    </source>
</evidence>
<comment type="similarity">
    <text evidence="9">Belongs to the bacterial CoaD family.</text>
</comment>
<feature type="binding site" evidence="9">
    <location>
        <position position="74"/>
    </location>
    <ligand>
        <name>substrate</name>
    </ligand>
</feature>
<comment type="cofactor">
    <cofactor evidence="9">
        <name>Mg(2+)</name>
        <dbReference type="ChEBI" id="CHEBI:18420"/>
    </cofactor>
</comment>
<keyword evidence="7 9" id="KW-0173">Coenzyme A biosynthesis</keyword>
<feature type="domain" description="Cytidyltransferase-like" evidence="10">
    <location>
        <begin position="6"/>
        <end position="134"/>
    </location>
</feature>
<comment type="pathway">
    <text evidence="9">Cofactor biosynthesis; coenzyme A biosynthesis; CoA from (R)-pantothenate: step 4/5.</text>
</comment>
<feature type="binding site" evidence="9">
    <location>
        <position position="99"/>
    </location>
    <ligand>
        <name>ATP</name>
        <dbReference type="ChEBI" id="CHEBI:30616"/>
    </ligand>
</feature>
<comment type="catalytic activity">
    <reaction evidence="8 9">
        <text>(R)-4'-phosphopantetheine + ATP + H(+) = 3'-dephospho-CoA + diphosphate</text>
        <dbReference type="Rhea" id="RHEA:19801"/>
        <dbReference type="ChEBI" id="CHEBI:15378"/>
        <dbReference type="ChEBI" id="CHEBI:30616"/>
        <dbReference type="ChEBI" id="CHEBI:33019"/>
        <dbReference type="ChEBI" id="CHEBI:57328"/>
        <dbReference type="ChEBI" id="CHEBI:61723"/>
        <dbReference type="EC" id="2.7.7.3"/>
    </reaction>
</comment>
<dbReference type="InterPro" id="IPR001980">
    <property type="entry name" value="PPAT"/>
</dbReference>
<dbReference type="NCBIfam" id="TIGR01510">
    <property type="entry name" value="coaD_prev_kdtB"/>
    <property type="match status" value="1"/>
</dbReference>
<comment type="subunit">
    <text evidence="9">Homohexamer.</text>
</comment>
<keyword evidence="5 9" id="KW-0067">ATP-binding</keyword>
<dbReference type="GO" id="GO:0004595">
    <property type="term" value="F:pantetheine-phosphate adenylyltransferase activity"/>
    <property type="evidence" value="ECO:0007669"/>
    <property type="project" value="UniProtKB-UniRule"/>
</dbReference>
<dbReference type="SUPFAM" id="SSF52374">
    <property type="entry name" value="Nucleotidylyl transferase"/>
    <property type="match status" value="1"/>
</dbReference>
<dbReference type="EC" id="2.7.7.3" evidence="9"/>
<evidence type="ECO:0000256" key="9">
    <source>
        <dbReference type="HAMAP-Rule" id="MF_00151"/>
    </source>
</evidence>
<keyword evidence="4 9" id="KW-0547">Nucleotide-binding</keyword>
<dbReference type="GO" id="GO:0005524">
    <property type="term" value="F:ATP binding"/>
    <property type="evidence" value="ECO:0007669"/>
    <property type="project" value="UniProtKB-KW"/>
</dbReference>
<evidence type="ECO:0000256" key="5">
    <source>
        <dbReference type="ARBA" id="ARBA00022840"/>
    </source>
</evidence>
<dbReference type="AlphaFoldDB" id="A0A1H6R2A6"/>
<keyword evidence="3 9" id="KW-0548">Nucleotidyltransferase</keyword>
<evidence type="ECO:0000256" key="1">
    <source>
        <dbReference type="ARBA" id="ARBA00022490"/>
    </source>
</evidence>
<dbReference type="Pfam" id="PF01467">
    <property type="entry name" value="CTP_transf_like"/>
    <property type="match status" value="1"/>
</dbReference>
<feature type="binding site" evidence="9">
    <location>
        <begin position="10"/>
        <end position="11"/>
    </location>
    <ligand>
        <name>ATP</name>
        <dbReference type="ChEBI" id="CHEBI:30616"/>
    </ligand>
</feature>
<keyword evidence="1 9" id="KW-0963">Cytoplasm</keyword>
<dbReference type="PRINTS" id="PR01020">
    <property type="entry name" value="LPSBIOSNTHSS"/>
</dbReference>
<evidence type="ECO:0000256" key="3">
    <source>
        <dbReference type="ARBA" id="ARBA00022695"/>
    </source>
</evidence>
<dbReference type="NCBIfam" id="TIGR00125">
    <property type="entry name" value="cyt_tran_rel"/>
    <property type="match status" value="1"/>
</dbReference>
<feature type="site" description="Transition state stabilizer" evidence="9">
    <location>
        <position position="18"/>
    </location>
</feature>
<comment type="subcellular location">
    <subcellularLocation>
        <location evidence="9">Cytoplasm</location>
    </subcellularLocation>
</comment>
<dbReference type="OrthoDB" id="9806661at2"/>
<dbReference type="InterPro" id="IPR004821">
    <property type="entry name" value="Cyt_trans-like"/>
</dbReference>
<organism evidence="11 12">
    <name type="scientific">Allopseudospirillum japonicum</name>
    <dbReference type="NCBI Taxonomy" id="64971"/>
    <lineage>
        <taxon>Bacteria</taxon>
        <taxon>Pseudomonadati</taxon>
        <taxon>Pseudomonadota</taxon>
        <taxon>Gammaproteobacteria</taxon>
        <taxon>Oceanospirillales</taxon>
        <taxon>Oceanospirillaceae</taxon>
        <taxon>Allopseudospirillum</taxon>
    </lineage>
</organism>
<feature type="binding site" evidence="9">
    <location>
        <position position="10"/>
    </location>
    <ligand>
        <name>substrate</name>
    </ligand>
</feature>